<evidence type="ECO:0000313" key="2">
    <source>
        <dbReference type="Proteomes" id="UP000308836"/>
    </source>
</evidence>
<organism evidence="1 2">
    <name type="scientific">Dubosiella muris</name>
    <dbReference type="NCBI Taxonomy" id="3038133"/>
    <lineage>
        <taxon>Bacteria</taxon>
        <taxon>Bacillati</taxon>
        <taxon>Bacillota</taxon>
        <taxon>Erysipelotrichia</taxon>
        <taxon>Erysipelotrichales</taxon>
        <taxon>Erysipelotrichaceae</taxon>
        <taxon>Dubosiella</taxon>
    </lineage>
</organism>
<dbReference type="Proteomes" id="UP000308836">
    <property type="component" value="Unassembled WGS sequence"/>
</dbReference>
<protein>
    <submittedName>
        <fullName evidence="1">Alpha-galactosidase</fullName>
    </submittedName>
</protein>
<gene>
    <name evidence="1" type="ORF">E5336_12075</name>
</gene>
<sequence>MPIVFHETSNTFHLQNKTLSYVLKVLPHGGIGLLYCGKAIRDRAQFDHLFETAYRGMAVCVFEGDKTYCLDHIKQEFPVPLAGDMRVASIDLKQNNGSRVVDFRYAGHEIFPGKPKLDGLPATYVEDDAEATTLWIHLHDERLGVTATLQYTLYADRPVLTRSVRIRNEGDEVVLDGLSSLNLDLPDADYDLIELTGAWARERSIHVERLRPGLQSIYSLRGHSSSGFNPFLGLKRPETTEAQGEAWGFSLVYSGNFLAQVDVDAYHTARVNIGMHPFTFSWPLRKNESFQSPEAVMVYSDQGTNGMSQAFHSLFRDRLARGVWRDKPRPILLNNWEGTYFDFRERDLVEMAREAKDLGVELFVLDDGWFEGRNTDWTSLGDWRPDRNKLPNGIAGLSNTIHDLGLKFGLWFEPEMVNKRSRLYEAHPDWVLQTPNRHVSHGRNQFVLDFSNPDVVDFVFEMMKDILDHANIDYIKWDMNRSMSEVYSTAHGALEQGTIYHRYILGVYALYERLIERYPNILFESCASGGARFDPGMLYYAPQAWTSDDTDAIERLKIQYGTSMLYPISSMGSHVSAIPNHQLNRSTPLSTRANVAYFGTFGYELDPRKMDEAEKAQIRKQIGFMKQYRSLIQFGTFYRLLSPFDGNETAWMVVSNDQKTAIVGYYRTLQEVNERYRRVRLQGLDPNTLYQIEGYDYDAYGDELMYAGLITTDASAGEHNLKAGEGDYLSRLYILHQK</sequence>
<keyword evidence="2" id="KW-1185">Reference proteome</keyword>
<accession>A0AC61R3R6</accession>
<proteinExistence type="predicted"/>
<name>A0AC61R3R6_9FIRM</name>
<evidence type="ECO:0000313" key="1">
    <source>
        <dbReference type="EMBL" id="TGY64413.1"/>
    </source>
</evidence>
<comment type="caution">
    <text evidence="1">The sequence shown here is derived from an EMBL/GenBank/DDBJ whole genome shotgun (WGS) entry which is preliminary data.</text>
</comment>
<reference evidence="1" key="1">
    <citation type="submission" date="2019-04" db="EMBL/GenBank/DDBJ databases">
        <title>Microbes associate with the intestines of laboratory mice.</title>
        <authorList>
            <person name="Navarre W."/>
            <person name="Wong E."/>
            <person name="Huang K."/>
            <person name="Tropini C."/>
            <person name="Ng K."/>
            <person name="Yu B."/>
        </authorList>
    </citation>
    <scope>NUCLEOTIDE SEQUENCE</scope>
    <source>
        <strain evidence="1">NM09_H32</strain>
    </source>
</reference>
<dbReference type="EMBL" id="SRYG01000042">
    <property type="protein sequence ID" value="TGY64413.1"/>
    <property type="molecule type" value="Genomic_DNA"/>
</dbReference>